<sequence length="266" mass="29320">MRWRLGLAVWAGCAWTMAAAAPACPQPLRIGFNDSATPPGLMGQGTRFADPPGWEVDAVRDALKRLGCKGDLVRLPGRRLSASLTQGGLDFALLYGVTPERLRVLRFPLDMQGRPDLAWAPVFGNLALFARAGTTPDAGWTGQRLSPRWRVGVVVGSVQEAIARDRGWRVEPVQAMEAGVAMLKVDRFDLLLTTREALTPEERAGLVEWSPVVARLPYFMPASPAFEQRHPGWTRAFWNEFCQAVRRLEPDVRPAECGIVPPATLR</sequence>
<feature type="signal peptide" evidence="1">
    <location>
        <begin position="1"/>
        <end position="20"/>
    </location>
</feature>
<protein>
    <submittedName>
        <fullName evidence="2">Substrate-binding periplasmic protein</fullName>
    </submittedName>
</protein>
<organism evidence="2 3">
    <name type="scientific">Pelomonas parva</name>
    <dbReference type="NCBI Taxonomy" id="3299032"/>
    <lineage>
        <taxon>Bacteria</taxon>
        <taxon>Pseudomonadati</taxon>
        <taxon>Pseudomonadota</taxon>
        <taxon>Betaproteobacteria</taxon>
        <taxon>Burkholderiales</taxon>
        <taxon>Sphaerotilaceae</taxon>
        <taxon>Roseateles</taxon>
    </lineage>
</organism>
<keyword evidence="3" id="KW-1185">Reference proteome</keyword>
<comment type="caution">
    <text evidence="2">The sequence shown here is derived from an EMBL/GenBank/DDBJ whole genome shotgun (WGS) entry which is preliminary data.</text>
</comment>
<reference evidence="2 3" key="1">
    <citation type="submission" date="2024-08" db="EMBL/GenBank/DDBJ databases">
        <authorList>
            <person name="Lu H."/>
        </authorList>
    </citation>
    <scope>NUCLEOTIDE SEQUENCE [LARGE SCALE GENOMIC DNA]</scope>
    <source>
        <strain evidence="2 3">LYH14W</strain>
    </source>
</reference>
<name>A0ABW7FA40_9BURK</name>
<gene>
    <name evidence="2" type="ORF">ACG00Y_22195</name>
</gene>
<evidence type="ECO:0000256" key="1">
    <source>
        <dbReference type="SAM" id="SignalP"/>
    </source>
</evidence>
<keyword evidence="1" id="KW-0732">Signal</keyword>
<dbReference type="SUPFAM" id="SSF53850">
    <property type="entry name" value="Periplasmic binding protein-like II"/>
    <property type="match status" value="1"/>
</dbReference>
<dbReference type="Proteomes" id="UP001606210">
    <property type="component" value="Unassembled WGS sequence"/>
</dbReference>
<feature type="chain" id="PRO_5046795032" evidence="1">
    <location>
        <begin position="21"/>
        <end position="266"/>
    </location>
</feature>
<dbReference type="RefSeq" id="WP_394482683.1">
    <property type="nucleotide sequence ID" value="NZ_JBIGHV010000009.1"/>
</dbReference>
<evidence type="ECO:0000313" key="2">
    <source>
        <dbReference type="EMBL" id="MFG6432645.1"/>
    </source>
</evidence>
<evidence type="ECO:0000313" key="3">
    <source>
        <dbReference type="Proteomes" id="UP001606210"/>
    </source>
</evidence>
<dbReference type="EMBL" id="JBIGHV010000009">
    <property type="protein sequence ID" value="MFG6432645.1"/>
    <property type="molecule type" value="Genomic_DNA"/>
</dbReference>
<accession>A0ABW7FA40</accession>
<dbReference type="Gene3D" id="3.40.190.10">
    <property type="entry name" value="Periplasmic binding protein-like II"/>
    <property type="match status" value="2"/>
</dbReference>
<proteinExistence type="predicted"/>